<reference evidence="1 2" key="1">
    <citation type="submission" date="2019-10" db="EMBL/GenBank/DDBJ databases">
        <title>Pseudopuniceibacterium sp. HQ09 islated from Antarctica.</title>
        <authorList>
            <person name="Liao L."/>
            <person name="Su S."/>
            <person name="Chen B."/>
            <person name="Yu Y."/>
        </authorList>
    </citation>
    <scope>NUCLEOTIDE SEQUENCE [LARGE SCALE GENOMIC DNA]</scope>
    <source>
        <strain evidence="1 2">HQ09</strain>
    </source>
</reference>
<dbReference type="Pfam" id="PF13576">
    <property type="entry name" value="Pentapeptide_3"/>
    <property type="match status" value="1"/>
</dbReference>
<proteinExistence type="predicted"/>
<dbReference type="Proteomes" id="UP000594118">
    <property type="component" value="Chromosome"/>
</dbReference>
<dbReference type="InterPro" id="IPR001646">
    <property type="entry name" value="5peptide_repeat"/>
</dbReference>
<evidence type="ECO:0000313" key="1">
    <source>
        <dbReference type="EMBL" id="QOL81334.1"/>
    </source>
</evidence>
<keyword evidence="2" id="KW-1185">Reference proteome</keyword>
<dbReference type="RefSeq" id="WP_193079252.1">
    <property type="nucleotide sequence ID" value="NZ_CP045201.1"/>
</dbReference>
<accession>A0A7L9WND8</accession>
<name>A0A7L9WND8_9RHOB</name>
<organism evidence="1 2">
    <name type="scientific">Pseudooceanicola spongiae</name>
    <dbReference type="NCBI Taxonomy" id="2613965"/>
    <lineage>
        <taxon>Bacteria</taxon>
        <taxon>Pseudomonadati</taxon>
        <taxon>Pseudomonadota</taxon>
        <taxon>Alphaproteobacteria</taxon>
        <taxon>Rhodobacterales</taxon>
        <taxon>Paracoccaceae</taxon>
        <taxon>Pseudooceanicola</taxon>
    </lineage>
</organism>
<dbReference type="EMBL" id="CP045201">
    <property type="protein sequence ID" value="QOL81334.1"/>
    <property type="molecule type" value="Genomic_DNA"/>
</dbReference>
<dbReference type="AlphaFoldDB" id="A0A7L9WND8"/>
<evidence type="ECO:0000313" key="2">
    <source>
        <dbReference type="Proteomes" id="UP000594118"/>
    </source>
</evidence>
<protein>
    <recommendedName>
        <fullName evidence="3">Pentapeptide repeat-containing protein</fullName>
    </recommendedName>
</protein>
<dbReference type="KEGG" id="pshq:F3W81_11220"/>
<evidence type="ECO:0008006" key="3">
    <source>
        <dbReference type="Google" id="ProtNLM"/>
    </source>
</evidence>
<gene>
    <name evidence="1" type="ORF">F3W81_11220</name>
</gene>
<sequence>MQDGLTDIAPAELVAALSAPFHPGEALDLTGRRVTGPVDLSGRDLCGFDMTGSRFEGAVTAKDTVFRGLTWFRDCQFAGAFTAVGALFGHDARFDGSVFAAELDLSRAEARGTMVLDRVQANAPVWMDRMQILSSLSLAGADFAATVSLEETEAYGGLWADRAQFGARVTARGMEVHGRTWLKGVQMAPPAPNAAPAASLARQIRSYGYVWG</sequence>